<protein>
    <recommendedName>
        <fullName evidence="1">NYN domain-containing protein</fullName>
    </recommendedName>
</protein>
<proteinExistence type="predicted"/>
<evidence type="ECO:0000259" key="1">
    <source>
        <dbReference type="Pfam" id="PF01936"/>
    </source>
</evidence>
<organism evidence="2 3">
    <name type="scientific">Polynucleobacter wuianus</name>
    <dbReference type="NCBI Taxonomy" id="1743168"/>
    <lineage>
        <taxon>Bacteria</taxon>
        <taxon>Pseudomonadati</taxon>
        <taxon>Pseudomonadota</taxon>
        <taxon>Betaproteobacteria</taxon>
        <taxon>Burkholderiales</taxon>
        <taxon>Burkholderiaceae</taxon>
        <taxon>Polynucleobacter</taxon>
    </lineage>
</organism>
<dbReference type="STRING" id="1743168.A8O14_02670"/>
<dbReference type="Gene3D" id="3.40.50.1010">
    <property type="entry name" value="5'-nuclease"/>
    <property type="match status" value="1"/>
</dbReference>
<reference evidence="3" key="1">
    <citation type="submission" date="2016-05" db="EMBL/GenBank/DDBJ databases">
        <title>Polynucleobacter sp. QLW-P1FAT50C-4 genome.</title>
        <authorList>
            <person name="Hahn M.W."/>
        </authorList>
    </citation>
    <scope>NUCLEOTIDE SEQUENCE [LARGE SCALE GENOMIC DNA]</scope>
    <source>
        <strain evidence="3">QLW-P1FAT50C-4</strain>
    </source>
</reference>
<dbReference type="KEGG" id="pwu:A8O14_02670"/>
<dbReference type="Proteomes" id="UP000078463">
    <property type="component" value="Chromosome"/>
</dbReference>
<dbReference type="CDD" id="cd18722">
    <property type="entry name" value="PIN_NicB-like"/>
    <property type="match status" value="1"/>
</dbReference>
<name>A0A191UI56_9BURK</name>
<gene>
    <name evidence="2" type="ORF">A8O14_02670</name>
</gene>
<dbReference type="EMBL" id="CP015922">
    <property type="protein sequence ID" value="ANJ00689.1"/>
    <property type="molecule type" value="Genomic_DNA"/>
</dbReference>
<dbReference type="AlphaFoldDB" id="A0A191UI56"/>
<dbReference type="InterPro" id="IPR021139">
    <property type="entry name" value="NYN"/>
</dbReference>
<dbReference type="Pfam" id="PF01936">
    <property type="entry name" value="NYN"/>
    <property type="match status" value="1"/>
</dbReference>
<accession>A0A191UI56</accession>
<keyword evidence="3" id="KW-1185">Reference proteome</keyword>
<feature type="domain" description="NYN" evidence="1">
    <location>
        <begin position="74"/>
        <end position="155"/>
    </location>
</feature>
<evidence type="ECO:0000313" key="3">
    <source>
        <dbReference type="Proteomes" id="UP000078463"/>
    </source>
</evidence>
<evidence type="ECO:0000313" key="2">
    <source>
        <dbReference type="EMBL" id="ANJ00689.1"/>
    </source>
</evidence>
<dbReference type="GO" id="GO:0004540">
    <property type="term" value="F:RNA nuclease activity"/>
    <property type="evidence" value="ECO:0007669"/>
    <property type="project" value="InterPro"/>
</dbReference>
<sequence>MRLHRVYYYDSVPLETIHEKPLEGGLVKFGESGLVSQSKQLFEQLAHQEHLALRLGELAFRGWSINSKKLKKSSGKNPSITSDDLVPNIIQKGVDMRIGMDIAALTLKKIASVIVLVTGDSDFVPAMKFARREGAELYLVPLGQMVKHSMIEHSDIVLDIQVGTQKIEPAKTA</sequence>